<protein>
    <submittedName>
        <fullName evidence="6">PI-actitoxin-Afv2a</fullName>
    </submittedName>
</protein>
<feature type="domain" description="BPTI/Kunitz inhibitor" evidence="4">
    <location>
        <begin position="28"/>
        <end position="78"/>
    </location>
</feature>
<keyword evidence="2" id="KW-0722">Serine protease inhibitor</keyword>
<proteinExistence type="predicted"/>
<sequence length="93" mass="10645">MLLKFSGFLILLVLFLQQTQPQTIKRRCLLPLEQGKGKAILRNWYFNSTTSKCQKFVFFGGEKNGNNFQTKARCNKICLANLPMTIGNDPMEV</sequence>
<evidence type="ECO:0000256" key="2">
    <source>
        <dbReference type="ARBA" id="ARBA00022900"/>
    </source>
</evidence>
<accession>A0A6I8V337</accession>
<evidence type="ECO:0000313" key="5">
    <source>
        <dbReference type="Proteomes" id="UP000001819"/>
    </source>
</evidence>
<organism evidence="5 6">
    <name type="scientific">Drosophila pseudoobscura pseudoobscura</name>
    <name type="common">Fruit fly</name>
    <dbReference type="NCBI Taxonomy" id="46245"/>
    <lineage>
        <taxon>Eukaryota</taxon>
        <taxon>Metazoa</taxon>
        <taxon>Ecdysozoa</taxon>
        <taxon>Arthropoda</taxon>
        <taxon>Hexapoda</taxon>
        <taxon>Insecta</taxon>
        <taxon>Pterygota</taxon>
        <taxon>Neoptera</taxon>
        <taxon>Endopterygota</taxon>
        <taxon>Diptera</taxon>
        <taxon>Brachycera</taxon>
        <taxon>Muscomorpha</taxon>
        <taxon>Ephydroidea</taxon>
        <taxon>Drosophilidae</taxon>
        <taxon>Drosophila</taxon>
        <taxon>Sophophora</taxon>
    </lineage>
</organism>
<dbReference type="PANTHER" id="PTHR10083:SF373">
    <property type="entry name" value="SERINE PEPTIDASE INHIBITOR, KUNITZ TYPE, 2"/>
    <property type="match status" value="1"/>
</dbReference>
<dbReference type="RefSeq" id="XP_002137710.2">
    <property type="nucleotide sequence ID" value="XM_002137674.3"/>
</dbReference>
<reference evidence="6" key="2">
    <citation type="submission" date="2025-08" db="UniProtKB">
        <authorList>
            <consortium name="RefSeq"/>
        </authorList>
    </citation>
    <scope>IDENTIFICATION</scope>
    <source>
        <strain evidence="6">MV-25-SWS-2005</strain>
        <tissue evidence="6">Whole body</tissue>
    </source>
</reference>
<dbReference type="PANTHER" id="PTHR10083">
    <property type="entry name" value="KUNITZ-TYPE PROTEASE INHIBITOR-RELATED"/>
    <property type="match status" value="1"/>
</dbReference>
<feature type="chain" id="PRO_5026059399" evidence="3">
    <location>
        <begin position="22"/>
        <end position="93"/>
    </location>
</feature>
<gene>
    <name evidence="6" type="primary">LOC6897565</name>
</gene>
<dbReference type="GO" id="GO:0004867">
    <property type="term" value="F:serine-type endopeptidase inhibitor activity"/>
    <property type="evidence" value="ECO:0007669"/>
    <property type="project" value="UniProtKB-KW"/>
</dbReference>
<dbReference type="AlphaFoldDB" id="A0A6I8V337"/>
<evidence type="ECO:0000259" key="4">
    <source>
        <dbReference type="PROSITE" id="PS50279"/>
    </source>
</evidence>
<dbReference type="PROSITE" id="PS50279">
    <property type="entry name" value="BPTI_KUNITZ_2"/>
    <property type="match status" value="1"/>
</dbReference>
<dbReference type="SMART" id="SM00131">
    <property type="entry name" value="KU"/>
    <property type="match status" value="1"/>
</dbReference>
<evidence type="ECO:0000256" key="1">
    <source>
        <dbReference type="ARBA" id="ARBA00022690"/>
    </source>
</evidence>
<dbReference type="GO" id="GO:0005615">
    <property type="term" value="C:extracellular space"/>
    <property type="evidence" value="ECO:0007669"/>
    <property type="project" value="TreeGrafter"/>
</dbReference>
<dbReference type="Gene3D" id="4.10.410.10">
    <property type="entry name" value="Pancreatic trypsin inhibitor Kunitz domain"/>
    <property type="match status" value="1"/>
</dbReference>
<dbReference type="Proteomes" id="UP000001819">
    <property type="component" value="Chromosome 2"/>
</dbReference>
<dbReference type="KEGG" id="dpo:6897565"/>
<dbReference type="InterPro" id="IPR002223">
    <property type="entry name" value="Kunitz_BPTI"/>
</dbReference>
<name>A0A6I8V337_DROPS</name>
<dbReference type="InterPro" id="IPR050098">
    <property type="entry name" value="TFPI/VKTCI-like"/>
</dbReference>
<evidence type="ECO:0000313" key="6">
    <source>
        <dbReference type="RefSeq" id="XP_002137710.2"/>
    </source>
</evidence>
<dbReference type="InParanoid" id="A0A6I8V337"/>
<evidence type="ECO:0000256" key="3">
    <source>
        <dbReference type="SAM" id="SignalP"/>
    </source>
</evidence>
<keyword evidence="1" id="KW-0646">Protease inhibitor</keyword>
<dbReference type="Pfam" id="PF00014">
    <property type="entry name" value="Kunitz_BPTI"/>
    <property type="match status" value="1"/>
</dbReference>
<dbReference type="InterPro" id="IPR036880">
    <property type="entry name" value="Kunitz_BPTI_sf"/>
</dbReference>
<reference evidence="5" key="1">
    <citation type="submission" date="2024-06" db="UniProtKB">
        <authorList>
            <consortium name="RefSeq"/>
        </authorList>
    </citation>
    <scope>NUCLEOTIDE SEQUENCE [LARGE SCALE GENOMIC DNA]</scope>
    <source>
        <strain evidence="5">MV2-25</strain>
    </source>
</reference>
<keyword evidence="3" id="KW-0732">Signal</keyword>
<dbReference type="SUPFAM" id="SSF57362">
    <property type="entry name" value="BPTI-like"/>
    <property type="match status" value="1"/>
</dbReference>
<feature type="signal peptide" evidence="3">
    <location>
        <begin position="1"/>
        <end position="21"/>
    </location>
</feature>
<keyword evidence="5" id="KW-1185">Reference proteome</keyword>